<gene>
    <name evidence="1" type="ORF">ACFS5N_01310</name>
</gene>
<evidence type="ECO:0000313" key="1">
    <source>
        <dbReference type="EMBL" id="MFD2871083.1"/>
    </source>
</evidence>
<protein>
    <submittedName>
        <fullName evidence="1">DUF1573 domain-containing protein</fullName>
    </submittedName>
</protein>
<keyword evidence="2" id="KW-1185">Reference proteome</keyword>
<dbReference type="EMBL" id="JBHUPD010000001">
    <property type="protein sequence ID" value="MFD2871083.1"/>
    <property type="molecule type" value="Genomic_DNA"/>
</dbReference>
<accession>A0ABW5Y786</accession>
<dbReference type="PANTHER" id="PTHR37833">
    <property type="entry name" value="LIPOPROTEIN-RELATED"/>
    <property type="match status" value="1"/>
</dbReference>
<dbReference type="Pfam" id="PF07610">
    <property type="entry name" value="DUF1573"/>
    <property type="match status" value="1"/>
</dbReference>
<dbReference type="InterPro" id="IPR013783">
    <property type="entry name" value="Ig-like_fold"/>
</dbReference>
<dbReference type="Proteomes" id="UP001597557">
    <property type="component" value="Unassembled WGS sequence"/>
</dbReference>
<dbReference type="PROSITE" id="PS51257">
    <property type="entry name" value="PROKAR_LIPOPROTEIN"/>
    <property type="match status" value="1"/>
</dbReference>
<dbReference type="Gene3D" id="2.60.40.10">
    <property type="entry name" value="Immunoglobulins"/>
    <property type="match status" value="1"/>
</dbReference>
<evidence type="ECO:0000313" key="2">
    <source>
        <dbReference type="Proteomes" id="UP001597557"/>
    </source>
</evidence>
<dbReference type="InterPro" id="IPR011467">
    <property type="entry name" value="DUF1573"/>
</dbReference>
<dbReference type="PANTHER" id="PTHR37833:SF1">
    <property type="entry name" value="SIGNAL PEPTIDE PROTEIN"/>
    <property type="match status" value="1"/>
</dbReference>
<name>A0ABW5Y786_9SPHI</name>
<reference evidence="2" key="1">
    <citation type="journal article" date="2019" name="Int. J. Syst. Evol. Microbiol.">
        <title>The Global Catalogue of Microorganisms (GCM) 10K type strain sequencing project: providing services to taxonomists for standard genome sequencing and annotation.</title>
        <authorList>
            <consortium name="The Broad Institute Genomics Platform"/>
            <consortium name="The Broad Institute Genome Sequencing Center for Infectious Disease"/>
            <person name="Wu L."/>
            <person name="Ma J."/>
        </authorList>
    </citation>
    <scope>NUCLEOTIDE SEQUENCE [LARGE SCALE GENOMIC DNA]</scope>
    <source>
        <strain evidence="2">KCTC 22437</strain>
    </source>
</reference>
<comment type="caution">
    <text evidence="1">The sequence shown here is derived from an EMBL/GenBank/DDBJ whole genome shotgun (WGS) entry which is preliminary data.</text>
</comment>
<organism evidence="1 2">
    <name type="scientific">Mucilaginibacter ximonensis</name>
    <dbReference type="NCBI Taxonomy" id="538021"/>
    <lineage>
        <taxon>Bacteria</taxon>
        <taxon>Pseudomonadati</taxon>
        <taxon>Bacteroidota</taxon>
        <taxon>Sphingobacteriia</taxon>
        <taxon>Sphingobacteriales</taxon>
        <taxon>Sphingobacteriaceae</taxon>
        <taxon>Mucilaginibacter</taxon>
    </lineage>
</organism>
<sequence length="138" mass="14791">MKKMFFAALMAGTLMACHQQEKKAANVNYTTDGSDIRYEASTYDFGKIKQGDKVSHSFKFTNTGKSPLIITSAVASCGCTTPVWPKSPVMPGDTGSISVTFNSRGKSGLQDKLITVTANTQPAQSIVHLLGEVLTPNK</sequence>
<proteinExistence type="predicted"/>
<dbReference type="RefSeq" id="WP_377181411.1">
    <property type="nucleotide sequence ID" value="NZ_JBHUPD010000001.1"/>
</dbReference>